<name>R4KAI6_CLOPA</name>
<sequence length="119" mass="13580">MRKKTKVKKIYIVTAVFIIIIVILIKGSINNNNDKDINFAAKQYLTTGFFNSYKLYNIDHSYITFSSSNDAILNVRGMETRVPHATVSYSLKMTKDTSGIWHVKKISPLSDLQYLNANN</sequence>
<dbReference type="AlphaFoldDB" id="R4KAI6"/>
<dbReference type="PATRIC" id="fig|86416.3.peg.3972"/>
<keyword evidence="1" id="KW-1133">Transmembrane helix</keyword>
<dbReference type="RefSeq" id="WP_015616996.1">
    <property type="nucleotide sequence ID" value="NC_021182.1"/>
</dbReference>
<gene>
    <name evidence="2" type="ORF">Clopa_3975</name>
</gene>
<organism evidence="2 3">
    <name type="scientific">Clostridium pasteurianum BC1</name>
    <dbReference type="NCBI Taxonomy" id="86416"/>
    <lineage>
        <taxon>Bacteria</taxon>
        <taxon>Bacillati</taxon>
        <taxon>Bacillota</taxon>
        <taxon>Clostridia</taxon>
        <taxon>Eubacteriales</taxon>
        <taxon>Clostridiaceae</taxon>
        <taxon>Clostridium</taxon>
    </lineage>
</organism>
<keyword evidence="1" id="KW-0472">Membrane</keyword>
<dbReference type="STRING" id="86416.Clopa_3975"/>
<evidence type="ECO:0000313" key="3">
    <source>
        <dbReference type="Proteomes" id="UP000013523"/>
    </source>
</evidence>
<evidence type="ECO:0000313" key="2">
    <source>
        <dbReference type="EMBL" id="AGK98721.1"/>
    </source>
</evidence>
<dbReference type="KEGG" id="cpas:Clopa_3975"/>
<feature type="transmembrane region" description="Helical" evidence="1">
    <location>
        <begin position="12"/>
        <end position="29"/>
    </location>
</feature>
<dbReference type="Proteomes" id="UP000013523">
    <property type="component" value="Chromosome"/>
</dbReference>
<accession>R4KAI6</accession>
<keyword evidence="3" id="KW-1185">Reference proteome</keyword>
<reference evidence="2 3" key="1">
    <citation type="submission" date="2012-01" db="EMBL/GenBank/DDBJ databases">
        <title>Complete sequence of chromosome of Clostridium pasteurianum BC1.</title>
        <authorList>
            <consortium name="US DOE Joint Genome Institute"/>
            <person name="Lucas S."/>
            <person name="Han J."/>
            <person name="Lapidus A."/>
            <person name="Cheng J.-F."/>
            <person name="Goodwin L."/>
            <person name="Pitluck S."/>
            <person name="Peters L."/>
            <person name="Mikhailova N."/>
            <person name="Teshima H."/>
            <person name="Detter J.C."/>
            <person name="Han C."/>
            <person name="Tapia R."/>
            <person name="Land M."/>
            <person name="Hauser L."/>
            <person name="Kyrpides N."/>
            <person name="Ivanova N."/>
            <person name="Pagani I."/>
            <person name="Dunn J."/>
            <person name="Taghavi S."/>
            <person name="Francis A."/>
            <person name="van der Lelie D."/>
            <person name="Woyke T."/>
        </authorList>
    </citation>
    <scope>NUCLEOTIDE SEQUENCE [LARGE SCALE GENOMIC DNA]</scope>
    <source>
        <strain evidence="2 3">BC1</strain>
    </source>
</reference>
<dbReference type="HOGENOM" id="CLU_155762_1_0_9"/>
<dbReference type="eggNOG" id="ENOG502ZGV3">
    <property type="taxonomic scope" value="Bacteria"/>
</dbReference>
<keyword evidence="1" id="KW-0812">Transmembrane</keyword>
<evidence type="ECO:0008006" key="4">
    <source>
        <dbReference type="Google" id="ProtNLM"/>
    </source>
</evidence>
<proteinExistence type="predicted"/>
<dbReference type="EMBL" id="CP003261">
    <property type="protein sequence ID" value="AGK98721.1"/>
    <property type="molecule type" value="Genomic_DNA"/>
</dbReference>
<protein>
    <recommendedName>
        <fullName evidence="4">DUF4878 domain-containing protein</fullName>
    </recommendedName>
</protein>
<evidence type="ECO:0000256" key="1">
    <source>
        <dbReference type="SAM" id="Phobius"/>
    </source>
</evidence>
<dbReference type="OrthoDB" id="1932269at2"/>